<comment type="catalytic activity">
    <reaction evidence="5">
        <text>[(1-&gt;4)-alpha-D-galacturonosyl methyl ester](n) + n H2O = [(1-&gt;4)-alpha-D-galacturonosyl](n) + n methanol + n H(+)</text>
        <dbReference type="Rhea" id="RHEA:22380"/>
        <dbReference type="Rhea" id="RHEA-COMP:14570"/>
        <dbReference type="Rhea" id="RHEA-COMP:14573"/>
        <dbReference type="ChEBI" id="CHEBI:15377"/>
        <dbReference type="ChEBI" id="CHEBI:15378"/>
        <dbReference type="ChEBI" id="CHEBI:17790"/>
        <dbReference type="ChEBI" id="CHEBI:140522"/>
        <dbReference type="ChEBI" id="CHEBI:140523"/>
        <dbReference type="EC" id="3.1.1.11"/>
    </reaction>
</comment>
<dbReference type="Gene3D" id="2.160.20.10">
    <property type="entry name" value="Single-stranded right-handed beta-helix, Pectin lyase-like"/>
    <property type="match status" value="1"/>
</dbReference>
<reference evidence="8" key="1">
    <citation type="submission" date="2023-07" db="EMBL/GenBank/DDBJ databases">
        <title>Molecular identification of indigenous halophilic bacteria isolated from red sea cost, biodegradation of synthetic dyes and assessment of degraded metabolite toxicity.</title>
        <authorList>
            <person name="Chaieb K."/>
            <person name="Altayb H.N."/>
        </authorList>
    </citation>
    <scope>NUCLEOTIDE SEQUENCE [LARGE SCALE GENOMIC DNA]</scope>
    <source>
        <strain evidence="8">K20</strain>
    </source>
</reference>
<dbReference type="InterPro" id="IPR012334">
    <property type="entry name" value="Pectin_lyas_fold"/>
</dbReference>
<sequence length="411" mass="45083">MLKSLASLIASALLVAGAQAADSSDFVNSPEHPVLTVAEQTPFTAARYLTIEQEQWTPNAVTMAPTEYVVGNERSSAPYHSVQQAINAALSEHKGDDPIAIKVLPGRYIGTVYIPQNAPEMTIYGAGDKASSVVLSLAIDSMISPQAYQVLVSSQGEYKPNDPAWYMYQNCAKTPNKVVTTVCSAVMWSQSDHFNLANLTIENSLLDGIGPGTHQGVALRTDGDKVVLEHVRLLGRQDTFFVNNADKDNQYNTSRHTRVYIHNSYIEGDVDYVFGRAQAVFDGVEFHTVSSRNVSSAYVFAPDTLPNSRYGFLITRSKLSCDLGFTQFAPKLGRAWEQGASKTGYLPGKTANGQLLITNSQIETCYDLKRPWGAAATTNRAFNGNAAVKRNLNDVNYNRLWLYNNQLVDSF</sequence>
<evidence type="ECO:0000313" key="8">
    <source>
        <dbReference type="Proteomes" id="UP001199044"/>
    </source>
</evidence>
<dbReference type="NCBIfam" id="NF007822">
    <property type="entry name" value="PRK10531.1"/>
    <property type="match status" value="1"/>
</dbReference>
<dbReference type="PANTHER" id="PTHR31321">
    <property type="entry name" value="ACYL-COA THIOESTER HYDROLASE YBHC-RELATED"/>
    <property type="match status" value="1"/>
</dbReference>
<evidence type="ECO:0000256" key="4">
    <source>
        <dbReference type="PROSITE-ProRule" id="PRU10040"/>
    </source>
</evidence>
<evidence type="ECO:0000256" key="1">
    <source>
        <dbReference type="ARBA" id="ARBA00008891"/>
    </source>
</evidence>
<dbReference type="SUPFAM" id="SSF51126">
    <property type="entry name" value="Pectin lyase-like"/>
    <property type="match status" value="1"/>
</dbReference>
<keyword evidence="3 5" id="KW-0063">Aspartyl esterase</keyword>
<feature type="signal peptide" evidence="5">
    <location>
        <begin position="1"/>
        <end position="20"/>
    </location>
</feature>
<dbReference type="Pfam" id="PF01095">
    <property type="entry name" value="Pectinesterase"/>
    <property type="match status" value="1"/>
</dbReference>
<evidence type="ECO:0000256" key="3">
    <source>
        <dbReference type="ARBA" id="ARBA00023085"/>
    </source>
</evidence>
<gene>
    <name evidence="7" type="ORF">LDJ79_13760</name>
</gene>
<dbReference type="InterPro" id="IPR033131">
    <property type="entry name" value="Pectinesterase_Asp_AS"/>
</dbReference>
<proteinExistence type="inferred from homology"/>
<comment type="similarity">
    <text evidence="1">Belongs to the pectinesterase family.</text>
</comment>
<dbReference type="RefSeq" id="WP_225250979.1">
    <property type="nucleotide sequence ID" value="NZ_JAIWIU010000094.1"/>
</dbReference>
<dbReference type="PROSITE" id="PS00503">
    <property type="entry name" value="PECTINESTERASE_2"/>
    <property type="match status" value="1"/>
</dbReference>
<organism evidence="7 8">
    <name type="scientific">Vibrio tritonius</name>
    <dbReference type="NCBI Taxonomy" id="1435069"/>
    <lineage>
        <taxon>Bacteria</taxon>
        <taxon>Pseudomonadati</taxon>
        <taxon>Pseudomonadota</taxon>
        <taxon>Gammaproteobacteria</taxon>
        <taxon>Vibrionales</taxon>
        <taxon>Vibrionaceae</taxon>
        <taxon>Vibrio</taxon>
    </lineage>
</organism>
<feature type="chain" id="PRO_5044970929" description="Pectinesterase" evidence="5">
    <location>
        <begin position="21"/>
        <end position="411"/>
    </location>
</feature>
<dbReference type="GO" id="GO:0016787">
    <property type="term" value="F:hydrolase activity"/>
    <property type="evidence" value="ECO:0007669"/>
    <property type="project" value="UniProtKB-KW"/>
</dbReference>
<dbReference type="Proteomes" id="UP001199044">
    <property type="component" value="Unassembled WGS sequence"/>
</dbReference>
<keyword evidence="8" id="KW-1185">Reference proteome</keyword>
<comment type="caution">
    <text evidence="7">The sequence shown here is derived from an EMBL/GenBank/DDBJ whole genome shotgun (WGS) entry which is preliminary data.</text>
</comment>
<feature type="active site" evidence="4">
    <location>
        <position position="271"/>
    </location>
</feature>
<evidence type="ECO:0000313" key="7">
    <source>
        <dbReference type="EMBL" id="MCA2017187.1"/>
    </source>
</evidence>
<keyword evidence="2 5" id="KW-0378">Hydrolase</keyword>
<evidence type="ECO:0000256" key="2">
    <source>
        <dbReference type="ARBA" id="ARBA00022801"/>
    </source>
</evidence>
<dbReference type="InterPro" id="IPR000070">
    <property type="entry name" value="Pectinesterase_cat"/>
</dbReference>
<keyword evidence="5" id="KW-0732">Signal</keyword>
<accession>A0ABS7YQ44</accession>
<dbReference type="PANTHER" id="PTHR31321:SF57">
    <property type="entry name" value="PECTINESTERASE 53-RELATED"/>
    <property type="match status" value="1"/>
</dbReference>
<dbReference type="EC" id="3.1.1.11" evidence="5"/>
<comment type="pathway">
    <text evidence="5">Glycan metabolism; pectin degradation; 2-dehydro-3-deoxy-D-gluconate from pectin: step 1/5.</text>
</comment>
<dbReference type="EMBL" id="JAIWIU010000094">
    <property type="protein sequence ID" value="MCA2017187.1"/>
    <property type="molecule type" value="Genomic_DNA"/>
</dbReference>
<name>A0ABS7YQ44_9VIBR</name>
<dbReference type="InterPro" id="IPR011050">
    <property type="entry name" value="Pectin_lyase_fold/virulence"/>
</dbReference>
<evidence type="ECO:0000259" key="6">
    <source>
        <dbReference type="Pfam" id="PF01095"/>
    </source>
</evidence>
<feature type="domain" description="Pectinesterase catalytic" evidence="6">
    <location>
        <begin position="177"/>
        <end position="338"/>
    </location>
</feature>
<evidence type="ECO:0000256" key="5">
    <source>
        <dbReference type="RuleBase" id="RU000589"/>
    </source>
</evidence>
<protein>
    <recommendedName>
        <fullName evidence="5">Pectinesterase</fullName>
        <ecNumber evidence="5">3.1.1.11</ecNumber>
    </recommendedName>
</protein>